<organism evidence="1 2">
    <name type="scientific">Citrus x changshan-huyou</name>
    <dbReference type="NCBI Taxonomy" id="2935761"/>
    <lineage>
        <taxon>Eukaryota</taxon>
        <taxon>Viridiplantae</taxon>
        <taxon>Streptophyta</taxon>
        <taxon>Embryophyta</taxon>
        <taxon>Tracheophyta</taxon>
        <taxon>Spermatophyta</taxon>
        <taxon>Magnoliopsida</taxon>
        <taxon>eudicotyledons</taxon>
        <taxon>Gunneridae</taxon>
        <taxon>Pentapetalae</taxon>
        <taxon>rosids</taxon>
        <taxon>malvids</taxon>
        <taxon>Sapindales</taxon>
        <taxon>Rutaceae</taxon>
        <taxon>Aurantioideae</taxon>
        <taxon>Citrus</taxon>
    </lineage>
</organism>
<evidence type="ECO:0000313" key="2">
    <source>
        <dbReference type="Proteomes" id="UP001428341"/>
    </source>
</evidence>
<proteinExistence type="predicted"/>
<keyword evidence="2" id="KW-1185">Reference proteome</keyword>
<reference evidence="1 2" key="1">
    <citation type="submission" date="2024-05" db="EMBL/GenBank/DDBJ databases">
        <title>Haplotype-resolved chromosome-level genome assembly of Huyou (Citrus changshanensis).</title>
        <authorList>
            <person name="Miao C."/>
            <person name="Chen W."/>
            <person name="Wu Y."/>
            <person name="Wang L."/>
            <person name="Zhao S."/>
            <person name="Grierson D."/>
            <person name="Xu C."/>
            <person name="Chen K."/>
        </authorList>
    </citation>
    <scope>NUCLEOTIDE SEQUENCE [LARGE SCALE GENOMIC DNA]</scope>
    <source>
        <strain evidence="1">01-14</strain>
        <tissue evidence="1">Leaf</tissue>
    </source>
</reference>
<sequence length="170" mass="18461">MVKLYIVGINGVRIGEITYGFFPKLQFDDNPFSSCPICRQTTTSEMTFVSQVAVTSTAAAVATERGLLKRWSLACVVPNARKFCTCSNVGYSRHFHAADAPNRSCPSCGMRMMNSGITFVYPAVGASAAAAVAEPERGFVKEAVPCMVMDSLEVWPMSAISSITFFNKFN</sequence>
<protein>
    <submittedName>
        <fullName evidence="1">Uncharacterized protein</fullName>
    </submittedName>
</protein>
<dbReference type="AlphaFoldDB" id="A0AAP0LT69"/>
<evidence type="ECO:0000313" key="1">
    <source>
        <dbReference type="EMBL" id="KAK9186923.1"/>
    </source>
</evidence>
<name>A0AAP0LT69_9ROSI</name>
<comment type="caution">
    <text evidence="1">The sequence shown here is derived from an EMBL/GenBank/DDBJ whole genome shotgun (WGS) entry which is preliminary data.</text>
</comment>
<gene>
    <name evidence="1" type="ORF">WN944_018312</name>
</gene>
<accession>A0AAP0LT69</accession>
<dbReference type="Proteomes" id="UP001428341">
    <property type="component" value="Unassembled WGS sequence"/>
</dbReference>
<dbReference type="EMBL" id="JBCGBO010000007">
    <property type="protein sequence ID" value="KAK9186923.1"/>
    <property type="molecule type" value="Genomic_DNA"/>
</dbReference>